<evidence type="ECO:0000313" key="2">
    <source>
        <dbReference type="EMBL" id="KAK2956291.1"/>
    </source>
</evidence>
<dbReference type="EMBL" id="JARBJD010000058">
    <property type="protein sequence ID" value="KAK2956291.1"/>
    <property type="molecule type" value="Genomic_DNA"/>
</dbReference>
<protein>
    <submittedName>
        <fullName evidence="2">Uncharacterized protein</fullName>
    </submittedName>
</protein>
<name>A0ABQ9XXS8_9EUKA</name>
<gene>
    <name evidence="2" type="ORF">BLNAU_8855</name>
</gene>
<organism evidence="2 3">
    <name type="scientific">Blattamonas nauphoetae</name>
    <dbReference type="NCBI Taxonomy" id="2049346"/>
    <lineage>
        <taxon>Eukaryota</taxon>
        <taxon>Metamonada</taxon>
        <taxon>Preaxostyla</taxon>
        <taxon>Oxymonadida</taxon>
        <taxon>Blattamonas</taxon>
    </lineage>
</organism>
<sequence length="81" mass="9497">MKSLASERMLKEHVDGLEVNESWDEIAQRIKNLGGNRTAENCAMLMHATKRDLKKLLQENERSRKDGEEVQDETQERLERE</sequence>
<accession>A0ABQ9XXS8</accession>
<evidence type="ECO:0000313" key="3">
    <source>
        <dbReference type="Proteomes" id="UP001281761"/>
    </source>
</evidence>
<comment type="caution">
    <text evidence="2">The sequence shown here is derived from an EMBL/GenBank/DDBJ whole genome shotgun (WGS) entry which is preliminary data.</text>
</comment>
<proteinExistence type="predicted"/>
<feature type="region of interest" description="Disordered" evidence="1">
    <location>
        <begin position="56"/>
        <end position="81"/>
    </location>
</feature>
<dbReference type="Proteomes" id="UP001281761">
    <property type="component" value="Unassembled WGS sequence"/>
</dbReference>
<evidence type="ECO:0000256" key="1">
    <source>
        <dbReference type="SAM" id="MobiDB-lite"/>
    </source>
</evidence>
<reference evidence="2 3" key="1">
    <citation type="journal article" date="2022" name="bioRxiv">
        <title>Genomics of Preaxostyla Flagellates Illuminates Evolutionary Transitions and the Path Towards Mitochondrial Loss.</title>
        <authorList>
            <person name="Novak L.V.F."/>
            <person name="Treitli S.C."/>
            <person name="Pyrih J."/>
            <person name="Halakuc P."/>
            <person name="Pipaliya S.V."/>
            <person name="Vacek V."/>
            <person name="Brzon O."/>
            <person name="Soukal P."/>
            <person name="Eme L."/>
            <person name="Dacks J.B."/>
            <person name="Karnkowska A."/>
            <person name="Elias M."/>
            <person name="Hampl V."/>
        </authorList>
    </citation>
    <scope>NUCLEOTIDE SEQUENCE [LARGE SCALE GENOMIC DNA]</scope>
    <source>
        <strain evidence="2">NAU3</strain>
        <tissue evidence="2">Gut</tissue>
    </source>
</reference>
<keyword evidence="3" id="KW-1185">Reference proteome</keyword>